<dbReference type="eggNOG" id="COG1704">
    <property type="taxonomic scope" value="Bacteria"/>
</dbReference>
<evidence type="ECO:0000256" key="4">
    <source>
        <dbReference type="ARBA" id="ARBA00022989"/>
    </source>
</evidence>
<protein>
    <submittedName>
        <fullName evidence="7">LemA family protein</fullName>
    </submittedName>
</protein>
<sequence>MPQGKVKSFITIAIIALLGVIIISQFLEGILSLLVFLGIPLGIWLTVSYNKLQGMSQRIKEAHSNIMVSMKKRVDLANKLIDITSSYGDHEKLTHITIAQQESVQSAMDTSQQVDGALNRIISLARAYPELQANQTYQMLMQQLENIEVDLQLKREFYNASVREYNIGCTSIPIVFIAGQLGFKTAPYFDIDNADTLENLKDFQTDDGKVLTTLFSQLGQKVVDSSKNMSTQFNQSMLNSSDRSSNDPNH</sequence>
<dbReference type="InterPro" id="IPR007156">
    <property type="entry name" value="MamQ_LemA"/>
</dbReference>
<dbReference type="Pfam" id="PF04011">
    <property type="entry name" value="LemA"/>
    <property type="match status" value="1"/>
</dbReference>
<keyword evidence="5 6" id="KW-0472">Membrane</keyword>
<feature type="transmembrane region" description="Helical" evidence="6">
    <location>
        <begin position="33"/>
        <end position="50"/>
    </location>
</feature>
<dbReference type="InterPro" id="IPR023353">
    <property type="entry name" value="LemA-like_dom_sf"/>
</dbReference>
<feature type="transmembrane region" description="Helical" evidence="6">
    <location>
        <begin position="9"/>
        <end position="27"/>
    </location>
</feature>
<dbReference type="SUPFAM" id="SSF140478">
    <property type="entry name" value="LemA-like"/>
    <property type="match status" value="1"/>
</dbReference>
<evidence type="ECO:0000256" key="3">
    <source>
        <dbReference type="ARBA" id="ARBA00022692"/>
    </source>
</evidence>
<evidence type="ECO:0000256" key="1">
    <source>
        <dbReference type="ARBA" id="ARBA00004167"/>
    </source>
</evidence>
<evidence type="ECO:0000256" key="6">
    <source>
        <dbReference type="SAM" id="Phobius"/>
    </source>
</evidence>
<dbReference type="RefSeq" id="WP_015957438.1">
    <property type="nucleotide sequence ID" value="NC_011726.1"/>
</dbReference>
<dbReference type="KEGG" id="cyp:PCC8801_4437"/>
<evidence type="ECO:0000313" key="8">
    <source>
        <dbReference type="Proteomes" id="UP000008204"/>
    </source>
</evidence>
<dbReference type="Gene3D" id="1.20.1440.20">
    <property type="entry name" value="LemA-like domain"/>
    <property type="match status" value="1"/>
</dbReference>
<dbReference type="PANTHER" id="PTHR34478">
    <property type="entry name" value="PROTEIN LEMA"/>
    <property type="match status" value="1"/>
</dbReference>
<evidence type="ECO:0000313" key="7">
    <source>
        <dbReference type="EMBL" id="ACK68358.1"/>
    </source>
</evidence>
<keyword evidence="3 6" id="KW-0812">Transmembrane</keyword>
<dbReference type="HOGENOM" id="CLU_056714_1_1_3"/>
<gene>
    <name evidence="7" type="ordered locus">PCC8801_4437</name>
</gene>
<dbReference type="PANTHER" id="PTHR34478:SF2">
    <property type="entry name" value="MEMBRANE PROTEIN"/>
    <property type="match status" value="1"/>
</dbReference>
<dbReference type="AlphaFoldDB" id="B7JWL7"/>
<evidence type="ECO:0000256" key="2">
    <source>
        <dbReference type="ARBA" id="ARBA00008854"/>
    </source>
</evidence>
<organism evidence="7 8">
    <name type="scientific">Rippkaea orientalis (strain PCC 8801 / RF-1)</name>
    <name type="common">Cyanothece sp. (strain PCC 8801)</name>
    <dbReference type="NCBI Taxonomy" id="41431"/>
    <lineage>
        <taxon>Bacteria</taxon>
        <taxon>Bacillati</taxon>
        <taxon>Cyanobacteriota</taxon>
        <taxon>Cyanophyceae</taxon>
        <taxon>Oscillatoriophycideae</taxon>
        <taxon>Chroococcales</taxon>
        <taxon>Aphanothecaceae</taxon>
        <taxon>Rippkaea</taxon>
        <taxon>Rippkaea orientalis</taxon>
    </lineage>
</organism>
<proteinExistence type="inferred from homology"/>
<accession>B7JWL7</accession>
<reference evidence="8" key="1">
    <citation type="journal article" date="2011" name="MBio">
        <title>Novel metabolic attributes of the genus Cyanothece, comprising a group of unicellular nitrogen-fixing Cyanobacteria.</title>
        <authorList>
            <person name="Bandyopadhyay A."/>
            <person name="Elvitigala T."/>
            <person name="Welsh E."/>
            <person name="Stockel J."/>
            <person name="Liberton M."/>
            <person name="Min H."/>
            <person name="Sherman L.A."/>
            <person name="Pakrasi H.B."/>
        </authorList>
    </citation>
    <scope>NUCLEOTIDE SEQUENCE [LARGE SCALE GENOMIC DNA]</scope>
    <source>
        <strain evidence="8">PCC 8801</strain>
    </source>
</reference>
<comment type="subcellular location">
    <subcellularLocation>
        <location evidence="1">Membrane</location>
        <topology evidence="1">Single-pass membrane protein</topology>
    </subcellularLocation>
</comment>
<dbReference type="EMBL" id="CP001287">
    <property type="protein sequence ID" value="ACK68358.1"/>
    <property type="molecule type" value="Genomic_DNA"/>
</dbReference>
<name>B7JWL7_RIPO1</name>
<dbReference type="GO" id="GO:0016020">
    <property type="term" value="C:membrane"/>
    <property type="evidence" value="ECO:0007669"/>
    <property type="project" value="UniProtKB-SubCell"/>
</dbReference>
<comment type="similarity">
    <text evidence="2">Belongs to the LemA family.</text>
</comment>
<dbReference type="OrthoDB" id="9804152at2"/>
<keyword evidence="8" id="KW-1185">Reference proteome</keyword>
<keyword evidence="4 6" id="KW-1133">Transmembrane helix</keyword>
<evidence type="ECO:0000256" key="5">
    <source>
        <dbReference type="ARBA" id="ARBA00023136"/>
    </source>
</evidence>
<dbReference type="Proteomes" id="UP000008204">
    <property type="component" value="Chromosome"/>
</dbReference>